<comment type="caution">
    <text evidence="2">The sequence shown here is derived from an EMBL/GenBank/DDBJ whole genome shotgun (WGS) entry which is preliminary data.</text>
</comment>
<accession>A0ABT9VFL0</accession>
<name>A0ABT9VFL0_9BACI</name>
<organism evidence="2 3">
    <name type="scientific">Alkalibacillus salilacus</name>
    <dbReference type="NCBI Taxonomy" id="284582"/>
    <lineage>
        <taxon>Bacteria</taxon>
        <taxon>Bacillati</taxon>
        <taxon>Bacillota</taxon>
        <taxon>Bacilli</taxon>
        <taxon>Bacillales</taxon>
        <taxon>Bacillaceae</taxon>
        <taxon>Alkalibacillus</taxon>
    </lineage>
</organism>
<evidence type="ECO:0000313" key="3">
    <source>
        <dbReference type="Proteomes" id="UP001224359"/>
    </source>
</evidence>
<dbReference type="EMBL" id="JAUSTQ010000006">
    <property type="protein sequence ID" value="MDQ0159759.1"/>
    <property type="molecule type" value="Genomic_DNA"/>
</dbReference>
<evidence type="ECO:0000313" key="2">
    <source>
        <dbReference type="EMBL" id="MDQ0159759.1"/>
    </source>
</evidence>
<dbReference type="Proteomes" id="UP001224359">
    <property type="component" value="Unassembled WGS sequence"/>
</dbReference>
<proteinExistence type="predicted"/>
<protein>
    <submittedName>
        <fullName evidence="2">Uncharacterized protein</fullName>
    </submittedName>
</protein>
<feature type="transmembrane region" description="Helical" evidence="1">
    <location>
        <begin position="24"/>
        <end position="47"/>
    </location>
</feature>
<keyword evidence="1" id="KW-0812">Transmembrane</keyword>
<reference evidence="2 3" key="1">
    <citation type="submission" date="2023-07" db="EMBL/GenBank/DDBJ databases">
        <title>Genomic Encyclopedia of Type Strains, Phase IV (KMG-IV): sequencing the most valuable type-strain genomes for metagenomic binning, comparative biology and taxonomic classification.</title>
        <authorList>
            <person name="Goeker M."/>
        </authorList>
    </citation>
    <scope>NUCLEOTIDE SEQUENCE [LARGE SCALE GENOMIC DNA]</scope>
    <source>
        <strain evidence="2 3">DSM 16460</strain>
    </source>
</reference>
<gene>
    <name evidence="2" type="ORF">J2S77_001745</name>
</gene>
<keyword evidence="1" id="KW-1133">Transmembrane helix</keyword>
<evidence type="ECO:0000256" key="1">
    <source>
        <dbReference type="SAM" id="Phobius"/>
    </source>
</evidence>
<keyword evidence="1" id="KW-0472">Membrane</keyword>
<keyword evidence="3" id="KW-1185">Reference proteome</keyword>
<sequence length="50" mass="5320">MMASIVLGIVGIKSNEKGFLKYTGILIVALLIIGLALTPVLMGLFGFREP</sequence>